<dbReference type="EMBL" id="SHBP01000001">
    <property type="protein sequence ID" value="RZO22950.1"/>
    <property type="molecule type" value="Genomic_DNA"/>
</dbReference>
<proteinExistence type="predicted"/>
<evidence type="ECO:0000256" key="10">
    <source>
        <dbReference type="SAM" id="Phobius"/>
    </source>
</evidence>
<evidence type="ECO:0000256" key="6">
    <source>
        <dbReference type="ARBA" id="ARBA00022989"/>
    </source>
</evidence>
<sequence length="442" mass="47954">MESVSTSNIWRLTWPTIISNIVYMLMGVAFLKMAGTFGTDAVAAVTTGQRLYFVLHAVVMGLCSSTTAMVGKYWGADNRLLAGRFATLSIVLFLLDGMLFSWIAIPFRDQLVGIFGLSANGHSMAADFMLWTALFAPAMLTTLVFNMAFRATGDSTTPLWTAVVGVILSLALGSAMTFGWLGFPMMGIAGLAIGGGIAMTITIIIFLLIWIFGAFHFKPSNPMPDFLSNSKILINIGLPAAFEQAFFQGGLLIFMVFLAGYGSAPFAAYGIGLSILGLVIVVAFSFSISSATLVSQHLGAGDLKGAYDAGWKTMRTCLYIMITGAAVMCWCAHDIARFMIDDPEVIRHMVQFTYILGACLPLMAVEFSMAGALRGAGDTRYPMMVTVFSILLTRIIAPWVLVTMGAEVVWLYATSLVDFSLKSSLNMRRFRKKGWLKAHSQQ</sequence>
<keyword evidence="8 10" id="KW-0472">Membrane</keyword>
<feature type="transmembrane region" description="Helical" evidence="10">
    <location>
        <begin position="352"/>
        <end position="373"/>
    </location>
</feature>
<keyword evidence="3" id="KW-0050">Antiport</keyword>
<reference evidence="11 12" key="1">
    <citation type="submission" date="2019-02" db="EMBL/GenBank/DDBJ databases">
        <title>Prokaryotic population dynamics and viral predation in marine succession experiment using metagenomics: the confinement effect.</title>
        <authorList>
            <person name="Haro-Moreno J.M."/>
            <person name="Rodriguez-Valera F."/>
            <person name="Lopez-Perez M."/>
        </authorList>
    </citation>
    <scope>NUCLEOTIDE SEQUENCE [LARGE SCALE GENOMIC DNA]</scope>
    <source>
        <strain evidence="11">MED-G170</strain>
    </source>
</reference>
<dbReference type="PANTHER" id="PTHR43298:SF2">
    <property type="entry name" value="FMN_FAD EXPORTER YEEO-RELATED"/>
    <property type="match status" value="1"/>
</dbReference>
<feature type="transmembrane region" description="Helical" evidence="10">
    <location>
        <begin position="385"/>
        <end position="402"/>
    </location>
</feature>
<protein>
    <recommendedName>
        <fullName evidence="9">Multidrug-efflux transporter</fullName>
    </recommendedName>
</protein>
<dbReference type="Proteomes" id="UP000315889">
    <property type="component" value="Unassembled WGS sequence"/>
</dbReference>
<feature type="transmembrane region" description="Helical" evidence="10">
    <location>
        <begin position="266"/>
        <end position="295"/>
    </location>
</feature>
<dbReference type="GO" id="GO:0005886">
    <property type="term" value="C:plasma membrane"/>
    <property type="evidence" value="ECO:0007669"/>
    <property type="project" value="UniProtKB-SubCell"/>
</dbReference>
<dbReference type="AlphaFoldDB" id="A0A520MP31"/>
<dbReference type="NCBIfam" id="TIGR00797">
    <property type="entry name" value="matE"/>
    <property type="match status" value="1"/>
</dbReference>
<dbReference type="PANTHER" id="PTHR43298">
    <property type="entry name" value="MULTIDRUG RESISTANCE PROTEIN NORM-RELATED"/>
    <property type="match status" value="1"/>
</dbReference>
<dbReference type="CDD" id="cd13137">
    <property type="entry name" value="MATE_NorM_like"/>
    <property type="match status" value="1"/>
</dbReference>
<evidence type="ECO:0000256" key="9">
    <source>
        <dbReference type="ARBA" id="ARBA00031636"/>
    </source>
</evidence>
<evidence type="ECO:0000256" key="1">
    <source>
        <dbReference type="ARBA" id="ARBA00004429"/>
    </source>
</evidence>
<feature type="transmembrane region" description="Helical" evidence="10">
    <location>
        <begin position="232"/>
        <end position="260"/>
    </location>
</feature>
<gene>
    <name evidence="11" type="ORF">EVB03_00905</name>
</gene>
<evidence type="ECO:0000313" key="12">
    <source>
        <dbReference type="Proteomes" id="UP000315889"/>
    </source>
</evidence>
<dbReference type="GO" id="GO:0042910">
    <property type="term" value="F:xenobiotic transmembrane transporter activity"/>
    <property type="evidence" value="ECO:0007669"/>
    <property type="project" value="InterPro"/>
</dbReference>
<dbReference type="InterPro" id="IPR048279">
    <property type="entry name" value="MdtK-like"/>
</dbReference>
<evidence type="ECO:0000256" key="8">
    <source>
        <dbReference type="ARBA" id="ARBA00023136"/>
    </source>
</evidence>
<evidence type="ECO:0000256" key="5">
    <source>
        <dbReference type="ARBA" id="ARBA00022692"/>
    </source>
</evidence>
<evidence type="ECO:0000256" key="4">
    <source>
        <dbReference type="ARBA" id="ARBA00022475"/>
    </source>
</evidence>
<comment type="subcellular location">
    <subcellularLocation>
        <location evidence="1">Cell inner membrane</location>
        <topology evidence="1">Multi-pass membrane protein</topology>
    </subcellularLocation>
</comment>
<feature type="transmembrane region" description="Helical" evidence="10">
    <location>
        <begin position="187"/>
        <end position="212"/>
    </location>
</feature>
<dbReference type="PIRSF" id="PIRSF006603">
    <property type="entry name" value="DinF"/>
    <property type="match status" value="1"/>
</dbReference>
<keyword evidence="4" id="KW-1003">Cell membrane</keyword>
<comment type="caution">
    <text evidence="11">The sequence shown here is derived from an EMBL/GenBank/DDBJ whole genome shotgun (WGS) entry which is preliminary data.</text>
</comment>
<organism evidence="11 12">
    <name type="scientific">SAR92 clade bacterium</name>
    <dbReference type="NCBI Taxonomy" id="2315479"/>
    <lineage>
        <taxon>Bacteria</taxon>
        <taxon>Pseudomonadati</taxon>
        <taxon>Pseudomonadota</taxon>
        <taxon>Gammaproteobacteria</taxon>
        <taxon>Cellvibrionales</taxon>
        <taxon>Porticoccaceae</taxon>
        <taxon>SAR92 clade</taxon>
    </lineage>
</organism>
<feature type="transmembrane region" description="Helical" evidence="10">
    <location>
        <begin position="128"/>
        <end position="147"/>
    </location>
</feature>
<dbReference type="GO" id="GO:0006811">
    <property type="term" value="P:monoatomic ion transport"/>
    <property type="evidence" value="ECO:0007669"/>
    <property type="project" value="UniProtKB-KW"/>
</dbReference>
<evidence type="ECO:0000256" key="2">
    <source>
        <dbReference type="ARBA" id="ARBA00022448"/>
    </source>
</evidence>
<accession>A0A520MP31</accession>
<feature type="transmembrane region" description="Helical" evidence="10">
    <location>
        <begin position="159"/>
        <end position="181"/>
    </location>
</feature>
<keyword evidence="2" id="KW-0813">Transport</keyword>
<dbReference type="InterPro" id="IPR050222">
    <property type="entry name" value="MATE_MdtK"/>
</dbReference>
<keyword evidence="5 10" id="KW-0812">Transmembrane</keyword>
<evidence type="ECO:0000256" key="3">
    <source>
        <dbReference type="ARBA" id="ARBA00022449"/>
    </source>
</evidence>
<evidence type="ECO:0000256" key="7">
    <source>
        <dbReference type="ARBA" id="ARBA00023065"/>
    </source>
</evidence>
<evidence type="ECO:0000313" key="11">
    <source>
        <dbReference type="EMBL" id="RZO22950.1"/>
    </source>
</evidence>
<feature type="transmembrane region" description="Helical" evidence="10">
    <location>
        <begin position="316"/>
        <end position="340"/>
    </location>
</feature>
<dbReference type="GO" id="GO:0015297">
    <property type="term" value="F:antiporter activity"/>
    <property type="evidence" value="ECO:0007669"/>
    <property type="project" value="UniProtKB-KW"/>
</dbReference>
<dbReference type="InterPro" id="IPR002528">
    <property type="entry name" value="MATE_fam"/>
</dbReference>
<keyword evidence="6 10" id="KW-1133">Transmembrane helix</keyword>
<feature type="transmembrane region" description="Helical" evidence="10">
    <location>
        <begin position="51"/>
        <end position="73"/>
    </location>
</feature>
<keyword evidence="7" id="KW-0406">Ion transport</keyword>
<feature type="transmembrane region" description="Helical" evidence="10">
    <location>
        <begin position="85"/>
        <end position="108"/>
    </location>
</feature>
<dbReference type="Pfam" id="PF01554">
    <property type="entry name" value="MatE"/>
    <property type="match status" value="2"/>
</dbReference>
<name>A0A520MP31_9GAMM</name>